<dbReference type="EMBL" id="AEJF01000209">
    <property type="protein sequence ID" value="KLU21662.1"/>
    <property type="molecule type" value="Genomic_DNA"/>
</dbReference>
<sequence length="202" mass="23028">MPEQLSLPGLDARPAPRPVDLHHLFFAILPDPDTAMRIERRAQHLRIEYGLKRRLLPTGHFHVTLHSIDTYPYFPQRIASTLEAVAATIRMPPFDIAFDLARSFHRTDHDRPFVLLGSDGAAALKELHEALGTTLKKAGFKCNSTLNFTPHLTLLYDKREVDERAIEPVRWTAREFVLVDSLVGQTKHVQLARWPLLTRSSI</sequence>
<evidence type="ECO:0000256" key="1">
    <source>
        <dbReference type="ARBA" id="ARBA00022801"/>
    </source>
</evidence>
<accession>A0A0J1CLQ0</accession>
<evidence type="ECO:0008006" key="4">
    <source>
        <dbReference type="Google" id="ProtNLM"/>
    </source>
</evidence>
<dbReference type="Pfam" id="PF13563">
    <property type="entry name" value="2_5_RNA_ligase2"/>
    <property type="match status" value="1"/>
</dbReference>
<gene>
    <name evidence="2" type="ORF">EOS_34650</name>
</gene>
<reference evidence="2 3" key="1">
    <citation type="journal article" date="2015" name="Genome Announc.">
        <title>Draft Genome Sequence of Burkholderia sp. Strain PML1(12), an Ectomycorrhizosphere-Inhabiting Bacterium with Effective Mineral-Weathering Ability.</title>
        <authorList>
            <person name="Uroz S."/>
            <person name="Oger P."/>
        </authorList>
    </citation>
    <scope>NUCLEOTIDE SEQUENCE [LARGE SCALE GENOMIC DNA]</scope>
    <source>
        <strain evidence="3">PML1(12)</strain>
    </source>
</reference>
<dbReference type="InterPro" id="IPR009097">
    <property type="entry name" value="Cyclic_Pdiesterase"/>
</dbReference>
<dbReference type="PATRIC" id="fig|908627.4.peg.7753"/>
<dbReference type="NCBIfam" id="TIGR02258">
    <property type="entry name" value="2_5_ligase"/>
    <property type="match status" value="1"/>
</dbReference>
<evidence type="ECO:0000313" key="2">
    <source>
        <dbReference type="EMBL" id="KLU21662.1"/>
    </source>
</evidence>
<dbReference type="SUPFAM" id="SSF55144">
    <property type="entry name" value="LigT-like"/>
    <property type="match status" value="1"/>
</dbReference>
<dbReference type="Gene3D" id="3.90.1140.10">
    <property type="entry name" value="Cyclic phosphodiesterase"/>
    <property type="match status" value="1"/>
</dbReference>
<organism evidence="2 3">
    <name type="scientific">Caballeronia mineralivorans PML1(12)</name>
    <dbReference type="NCBI Taxonomy" id="908627"/>
    <lineage>
        <taxon>Bacteria</taxon>
        <taxon>Pseudomonadati</taxon>
        <taxon>Pseudomonadota</taxon>
        <taxon>Betaproteobacteria</taxon>
        <taxon>Burkholderiales</taxon>
        <taxon>Burkholderiaceae</taxon>
        <taxon>Caballeronia</taxon>
    </lineage>
</organism>
<dbReference type="GO" id="GO:0008664">
    <property type="term" value="F:RNA 2',3'-cyclic 3'-phosphodiesterase activity"/>
    <property type="evidence" value="ECO:0007669"/>
    <property type="project" value="InterPro"/>
</dbReference>
<dbReference type="OrthoDB" id="7061261at2"/>
<evidence type="ECO:0000313" key="3">
    <source>
        <dbReference type="Proteomes" id="UP000035963"/>
    </source>
</evidence>
<dbReference type="AlphaFoldDB" id="A0A0J1CLQ0"/>
<name>A0A0J1CLQ0_9BURK</name>
<protein>
    <recommendedName>
        <fullName evidence="4">2'-5' RNA ligase</fullName>
    </recommendedName>
</protein>
<comment type="caution">
    <text evidence="2">The sequence shown here is derived from an EMBL/GenBank/DDBJ whole genome shotgun (WGS) entry which is preliminary data.</text>
</comment>
<proteinExistence type="predicted"/>
<dbReference type="RefSeq" id="WP_047896780.1">
    <property type="nucleotide sequence ID" value="NZ_AEJF01000209.1"/>
</dbReference>
<dbReference type="GO" id="GO:0004113">
    <property type="term" value="F:2',3'-cyclic-nucleotide 3'-phosphodiesterase activity"/>
    <property type="evidence" value="ECO:0007669"/>
    <property type="project" value="InterPro"/>
</dbReference>
<dbReference type="Proteomes" id="UP000035963">
    <property type="component" value="Unassembled WGS sequence"/>
</dbReference>
<keyword evidence="3" id="KW-1185">Reference proteome</keyword>
<keyword evidence="1" id="KW-0378">Hydrolase</keyword>
<dbReference type="PANTHER" id="PTHR35561">
    <property type="entry name" value="RNA 2',3'-CYCLIC PHOSPHODIESTERASE"/>
    <property type="match status" value="1"/>
</dbReference>
<dbReference type="InterPro" id="IPR004175">
    <property type="entry name" value="RNA_CPDase"/>
</dbReference>
<dbReference type="PANTHER" id="PTHR35561:SF1">
    <property type="entry name" value="RNA 2',3'-CYCLIC PHOSPHODIESTERASE"/>
    <property type="match status" value="1"/>
</dbReference>